<keyword evidence="1" id="KW-0812">Transmembrane</keyword>
<dbReference type="RefSeq" id="WP_386740463.1">
    <property type="nucleotide sequence ID" value="NZ_JBHSMG010000002.1"/>
</dbReference>
<comment type="caution">
    <text evidence="2">The sequence shown here is derived from an EMBL/GenBank/DDBJ whole genome shotgun (WGS) entry which is preliminary data.</text>
</comment>
<evidence type="ECO:0000313" key="3">
    <source>
        <dbReference type="Proteomes" id="UP001596039"/>
    </source>
</evidence>
<reference evidence="3" key="1">
    <citation type="journal article" date="2019" name="Int. J. Syst. Evol. Microbiol.">
        <title>The Global Catalogue of Microorganisms (GCM) 10K type strain sequencing project: providing services to taxonomists for standard genome sequencing and annotation.</title>
        <authorList>
            <consortium name="The Broad Institute Genomics Platform"/>
            <consortium name="The Broad Institute Genome Sequencing Center for Infectious Disease"/>
            <person name="Wu L."/>
            <person name="Ma J."/>
        </authorList>
    </citation>
    <scope>NUCLEOTIDE SEQUENCE [LARGE SCALE GENOMIC DNA]</scope>
    <source>
        <strain evidence="3">CGMCC 4.6997</strain>
    </source>
</reference>
<evidence type="ECO:0000256" key="1">
    <source>
        <dbReference type="SAM" id="Phobius"/>
    </source>
</evidence>
<keyword evidence="1" id="KW-0472">Membrane</keyword>
<feature type="transmembrane region" description="Helical" evidence="1">
    <location>
        <begin position="21"/>
        <end position="40"/>
    </location>
</feature>
<accession>A0ABW0NRR4</accession>
<gene>
    <name evidence="2" type="ORF">ACFPJ4_10995</name>
</gene>
<name>A0ABW0NRR4_9MICO</name>
<dbReference type="Proteomes" id="UP001596039">
    <property type="component" value="Unassembled WGS sequence"/>
</dbReference>
<evidence type="ECO:0000313" key="2">
    <source>
        <dbReference type="EMBL" id="MFC5502765.1"/>
    </source>
</evidence>
<keyword evidence="3" id="KW-1185">Reference proteome</keyword>
<protein>
    <submittedName>
        <fullName evidence="2">PilW family protein</fullName>
    </submittedName>
</protein>
<organism evidence="2 3">
    <name type="scientific">Lysinimonas soli</name>
    <dbReference type="NCBI Taxonomy" id="1074233"/>
    <lineage>
        <taxon>Bacteria</taxon>
        <taxon>Bacillati</taxon>
        <taxon>Actinomycetota</taxon>
        <taxon>Actinomycetes</taxon>
        <taxon>Micrococcales</taxon>
        <taxon>Microbacteriaceae</taxon>
        <taxon>Lysinimonas</taxon>
    </lineage>
</organism>
<proteinExistence type="predicted"/>
<keyword evidence="1" id="KW-1133">Transmembrane helix</keyword>
<dbReference type="EMBL" id="JBHSMG010000002">
    <property type="protein sequence ID" value="MFC5502765.1"/>
    <property type="molecule type" value="Genomic_DNA"/>
</dbReference>
<sequence>MIHRMKVRLAHEDHGLSLTELLVASMLTLLIIVMVGTMFANTAQLTSNATQNRNSNTVASNIANELRTVIGLAVQVPVSGSTTPLPAVSSGSDSVLVIYSLVDVTDPSNPAPTRVTFDSSTGSLIESRCVGKSVSGFWTFSSCASSSTRNLGGVITAPTPSQLPLFTYVNGTGGALALAAGSLSSASLPLVASITVSVKVQAPGSKTAPVYFSSNVGMPNIGLQQGSS</sequence>